<organism evidence="1">
    <name type="scientific">Rhizophora mucronata</name>
    <name type="common">Asiatic mangrove</name>
    <dbReference type="NCBI Taxonomy" id="61149"/>
    <lineage>
        <taxon>Eukaryota</taxon>
        <taxon>Viridiplantae</taxon>
        <taxon>Streptophyta</taxon>
        <taxon>Embryophyta</taxon>
        <taxon>Tracheophyta</taxon>
        <taxon>Spermatophyta</taxon>
        <taxon>Magnoliopsida</taxon>
        <taxon>eudicotyledons</taxon>
        <taxon>Gunneridae</taxon>
        <taxon>Pentapetalae</taxon>
        <taxon>rosids</taxon>
        <taxon>fabids</taxon>
        <taxon>Malpighiales</taxon>
        <taxon>Rhizophoraceae</taxon>
        <taxon>Rhizophora</taxon>
    </lineage>
</organism>
<name>A0A2P2QXY1_RHIMU</name>
<dbReference type="AlphaFoldDB" id="A0A2P2QXY1"/>
<sequence length="80" mass="9439">MGTLLFTTSALFSKQFHDHTQKQILIFLLFSFNFAAARSIVNLNCLDFPLPLWYFHRKFAKPKCKILRIEIFPISFLFPV</sequence>
<protein>
    <submittedName>
        <fullName evidence="1">Uncharacterized protein</fullName>
    </submittedName>
</protein>
<reference evidence="1" key="1">
    <citation type="submission" date="2018-02" db="EMBL/GenBank/DDBJ databases">
        <title>Rhizophora mucronata_Transcriptome.</title>
        <authorList>
            <person name="Meera S.P."/>
            <person name="Sreeshan A."/>
            <person name="Augustine A."/>
        </authorList>
    </citation>
    <scope>NUCLEOTIDE SEQUENCE</scope>
    <source>
        <tissue evidence="1">Leaf</tissue>
    </source>
</reference>
<accession>A0A2P2QXY1</accession>
<proteinExistence type="predicted"/>
<dbReference type="EMBL" id="GGEC01091382">
    <property type="protein sequence ID" value="MBX71866.1"/>
    <property type="molecule type" value="Transcribed_RNA"/>
</dbReference>
<evidence type="ECO:0000313" key="1">
    <source>
        <dbReference type="EMBL" id="MBX71866.1"/>
    </source>
</evidence>